<evidence type="ECO:0000256" key="15">
    <source>
        <dbReference type="SAM" id="MobiDB-lite"/>
    </source>
</evidence>
<dbReference type="InterPro" id="IPR057244">
    <property type="entry name" value="GAIN_B"/>
</dbReference>
<dbReference type="SMART" id="SM00181">
    <property type="entry name" value="EGF"/>
    <property type="match status" value="3"/>
</dbReference>
<dbReference type="Gene3D" id="1.20.1070.10">
    <property type="entry name" value="Rhodopsin 7-helix transmembrane proteins"/>
    <property type="match status" value="1"/>
</dbReference>
<reference evidence="21" key="1">
    <citation type="journal article" date="2023" name="Science">
        <title>Genome structures resolve the early diversification of teleost fishes.</title>
        <authorList>
            <person name="Parey E."/>
            <person name="Louis A."/>
            <person name="Montfort J."/>
            <person name="Bouchez O."/>
            <person name="Roques C."/>
            <person name="Iampietro C."/>
            <person name="Lluch J."/>
            <person name="Castinel A."/>
            <person name="Donnadieu C."/>
            <person name="Desvignes T."/>
            <person name="Floi Bucao C."/>
            <person name="Jouanno E."/>
            <person name="Wen M."/>
            <person name="Mejri S."/>
            <person name="Dirks R."/>
            <person name="Jansen H."/>
            <person name="Henkel C."/>
            <person name="Chen W.J."/>
            <person name="Zahm M."/>
            <person name="Cabau C."/>
            <person name="Klopp C."/>
            <person name="Thompson A.W."/>
            <person name="Robinson-Rechavi M."/>
            <person name="Braasch I."/>
            <person name="Lecointre G."/>
            <person name="Bobe J."/>
            <person name="Postlethwait J.H."/>
            <person name="Berthelot C."/>
            <person name="Roest Crollius H."/>
            <person name="Guiguen Y."/>
        </authorList>
    </citation>
    <scope>NUCLEOTIDE SEQUENCE</scope>
    <source>
        <strain evidence="21">Concon-B</strain>
    </source>
</reference>
<dbReference type="SUPFAM" id="SSF81321">
    <property type="entry name" value="Family A G protein-coupled receptor-like"/>
    <property type="match status" value="1"/>
</dbReference>
<dbReference type="PROSITE" id="PS00010">
    <property type="entry name" value="ASX_HYDROXYL"/>
    <property type="match status" value="2"/>
</dbReference>
<keyword evidence="2" id="KW-1003">Cell membrane</keyword>
<dbReference type="EMBL" id="JAFJMO010000016">
    <property type="protein sequence ID" value="KAJ8254059.1"/>
    <property type="molecule type" value="Genomic_DNA"/>
</dbReference>
<feature type="transmembrane region" description="Helical" evidence="16">
    <location>
        <begin position="636"/>
        <end position="655"/>
    </location>
</feature>
<evidence type="ECO:0000313" key="22">
    <source>
        <dbReference type="Proteomes" id="UP001152803"/>
    </source>
</evidence>
<dbReference type="InterPro" id="IPR049883">
    <property type="entry name" value="NOTCH1_EGF-like"/>
</dbReference>
<evidence type="ECO:0000256" key="1">
    <source>
        <dbReference type="ARBA" id="ARBA00004651"/>
    </source>
</evidence>
<evidence type="ECO:0000256" key="7">
    <source>
        <dbReference type="ARBA" id="ARBA00022989"/>
    </source>
</evidence>
<evidence type="ECO:0000259" key="18">
    <source>
        <dbReference type="PROSITE" id="PS50026"/>
    </source>
</evidence>
<keyword evidence="10" id="KW-1015">Disulfide bond</keyword>
<evidence type="ECO:0008006" key="23">
    <source>
        <dbReference type="Google" id="ProtNLM"/>
    </source>
</evidence>
<keyword evidence="9 16" id="KW-0472">Membrane</keyword>
<dbReference type="GO" id="GO:0007166">
    <property type="term" value="P:cell surface receptor signaling pathway"/>
    <property type="evidence" value="ECO:0007669"/>
    <property type="project" value="InterPro"/>
</dbReference>
<proteinExistence type="predicted"/>
<feature type="transmembrane region" description="Helical" evidence="16">
    <location>
        <begin position="510"/>
        <end position="532"/>
    </location>
</feature>
<dbReference type="SUPFAM" id="SSF57196">
    <property type="entry name" value="EGF/Laminin"/>
    <property type="match status" value="3"/>
</dbReference>
<accession>A0A9Q1CZQ9</accession>
<dbReference type="InterPro" id="IPR000742">
    <property type="entry name" value="EGF"/>
</dbReference>
<feature type="compositionally biased region" description="Low complexity" evidence="15">
    <location>
        <begin position="715"/>
        <end position="728"/>
    </location>
</feature>
<dbReference type="InterPro" id="IPR000203">
    <property type="entry name" value="GPS"/>
</dbReference>
<evidence type="ECO:0000256" key="3">
    <source>
        <dbReference type="ARBA" id="ARBA00022536"/>
    </source>
</evidence>
<evidence type="ECO:0000256" key="10">
    <source>
        <dbReference type="ARBA" id="ARBA00023157"/>
    </source>
</evidence>
<dbReference type="PRINTS" id="PR01128">
    <property type="entry name" value="EMR1HORMONER"/>
</dbReference>
<evidence type="ECO:0000256" key="14">
    <source>
        <dbReference type="PROSITE-ProRule" id="PRU00076"/>
    </source>
</evidence>
<dbReference type="FunFam" id="1.20.1070.10:FF:000136">
    <property type="entry name" value="Adhesion G protein-coupled receptor E5"/>
    <property type="match status" value="1"/>
</dbReference>
<dbReference type="InterPro" id="IPR000152">
    <property type="entry name" value="EGF-type_Asp/Asn_hydroxyl_site"/>
</dbReference>
<dbReference type="PANTHER" id="PTHR12011">
    <property type="entry name" value="ADHESION G-PROTEIN COUPLED RECEPTOR"/>
    <property type="match status" value="1"/>
</dbReference>
<dbReference type="GO" id="GO:0005886">
    <property type="term" value="C:plasma membrane"/>
    <property type="evidence" value="ECO:0007669"/>
    <property type="project" value="UniProtKB-SubCell"/>
</dbReference>
<keyword evidence="13" id="KW-0807">Transducer</keyword>
<dbReference type="Proteomes" id="UP001152803">
    <property type="component" value="Unassembled WGS sequence"/>
</dbReference>
<evidence type="ECO:0000256" key="16">
    <source>
        <dbReference type="SAM" id="Phobius"/>
    </source>
</evidence>
<feature type="transmembrane region" description="Helical" evidence="16">
    <location>
        <begin position="592"/>
        <end position="615"/>
    </location>
</feature>
<dbReference type="PROSITE" id="PS50221">
    <property type="entry name" value="GAIN_B"/>
    <property type="match status" value="1"/>
</dbReference>
<dbReference type="Gene3D" id="2.10.25.10">
    <property type="entry name" value="Laminin"/>
    <property type="match status" value="3"/>
</dbReference>
<keyword evidence="7 16" id="KW-1133">Transmembrane helix</keyword>
<keyword evidence="5 17" id="KW-0732">Signal</keyword>
<dbReference type="FunFam" id="2.10.25.10:FF:000017">
    <property type="entry name" value="latent-transforming growth factor beta-binding protein 4 isoform X1"/>
    <property type="match status" value="1"/>
</dbReference>
<keyword evidence="11" id="KW-0675">Receptor</keyword>
<comment type="subcellular location">
    <subcellularLocation>
        <location evidence="1">Cell membrane</location>
        <topology evidence="1">Multi-pass membrane protein</topology>
    </subcellularLocation>
</comment>
<dbReference type="PRINTS" id="PR00249">
    <property type="entry name" value="GPCRSECRETIN"/>
</dbReference>
<evidence type="ECO:0000256" key="4">
    <source>
        <dbReference type="ARBA" id="ARBA00022692"/>
    </source>
</evidence>
<protein>
    <recommendedName>
        <fullName evidence="23">CD97 antigen-like</fullName>
    </recommendedName>
</protein>
<dbReference type="InterPro" id="IPR017981">
    <property type="entry name" value="GPCR_2-like_7TM"/>
</dbReference>
<feature type="chain" id="PRO_5040368433" description="CD97 antigen-like" evidence="17">
    <location>
        <begin position="23"/>
        <end position="735"/>
    </location>
</feature>
<dbReference type="InterPro" id="IPR018097">
    <property type="entry name" value="EGF_Ca-bd_CS"/>
</dbReference>
<dbReference type="Pfam" id="PF00002">
    <property type="entry name" value="7tm_2"/>
    <property type="match status" value="1"/>
</dbReference>
<dbReference type="GO" id="GO:0005509">
    <property type="term" value="F:calcium ion binding"/>
    <property type="evidence" value="ECO:0007669"/>
    <property type="project" value="InterPro"/>
</dbReference>
<dbReference type="PROSITE" id="PS01187">
    <property type="entry name" value="EGF_CA"/>
    <property type="match status" value="2"/>
</dbReference>
<evidence type="ECO:0000259" key="20">
    <source>
        <dbReference type="PROSITE" id="PS50261"/>
    </source>
</evidence>
<feature type="transmembrane region" description="Helical" evidence="16">
    <location>
        <begin position="486"/>
        <end position="504"/>
    </location>
</feature>
<evidence type="ECO:0000256" key="11">
    <source>
        <dbReference type="ARBA" id="ARBA00023170"/>
    </source>
</evidence>
<feature type="domain" description="EGF-like" evidence="18">
    <location>
        <begin position="37"/>
        <end position="76"/>
    </location>
</feature>
<evidence type="ECO:0000256" key="6">
    <source>
        <dbReference type="ARBA" id="ARBA00022737"/>
    </source>
</evidence>
<feature type="transmembrane region" description="Helical" evidence="16">
    <location>
        <begin position="667"/>
        <end position="689"/>
    </location>
</feature>
<dbReference type="InterPro" id="IPR001740">
    <property type="entry name" value="GPCR_2_EMR1-like_rcpt"/>
</dbReference>
<evidence type="ECO:0000313" key="21">
    <source>
        <dbReference type="EMBL" id="KAJ8254059.1"/>
    </source>
</evidence>
<feature type="domain" description="EGF-like" evidence="18">
    <location>
        <begin position="137"/>
        <end position="180"/>
    </location>
</feature>
<dbReference type="InterPro" id="IPR046338">
    <property type="entry name" value="GAIN_dom_sf"/>
</dbReference>
<comment type="caution">
    <text evidence="21">The sequence shown here is derived from an EMBL/GenBank/DDBJ whole genome shotgun (WGS) entry which is preliminary data.</text>
</comment>
<comment type="caution">
    <text evidence="14">Lacks conserved residue(s) required for the propagation of feature annotation.</text>
</comment>
<dbReference type="OrthoDB" id="1100386at2759"/>
<organism evidence="21 22">
    <name type="scientific">Conger conger</name>
    <name type="common">Conger eel</name>
    <name type="synonym">Muraena conger</name>
    <dbReference type="NCBI Taxonomy" id="82655"/>
    <lineage>
        <taxon>Eukaryota</taxon>
        <taxon>Metazoa</taxon>
        <taxon>Chordata</taxon>
        <taxon>Craniata</taxon>
        <taxon>Vertebrata</taxon>
        <taxon>Euteleostomi</taxon>
        <taxon>Actinopterygii</taxon>
        <taxon>Neopterygii</taxon>
        <taxon>Teleostei</taxon>
        <taxon>Anguilliformes</taxon>
        <taxon>Congridae</taxon>
        <taxon>Conger</taxon>
    </lineage>
</organism>
<keyword evidence="22" id="KW-1185">Reference proteome</keyword>
<dbReference type="Pfam" id="PF01825">
    <property type="entry name" value="GPS"/>
    <property type="match status" value="1"/>
</dbReference>
<evidence type="ECO:0000256" key="5">
    <source>
        <dbReference type="ARBA" id="ARBA00022729"/>
    </source>
</evidence>
<evidence type="ECO:0000259" key="19">
    <source>
        <dbReference type="PROSITE" id="PS50221"/>
    </source>
</evidence>
<dbReference type="GO" id="GO:0007189">
    <property type="term" value="P:adenylate cyclase-activating G protein-coupled receptor signaling pathway"/>
    <property type="evidence" value="ECO:0007669"/>
    <property type="project" value="TreeGrafter"/>
</dbReference>
<evidence type="ECO:0000256" key="12">
    <source>
        <dbReference type="ARBA" id="ARBA00023180"/>
    </source>
</evidence>
<sequence length="735" mass="80771">MRRGLLLILGFSFSLMTDLALSQCKVGFQSTGEGCIDVDECLPGERPICGQNGNCSNTNGSYMCICHQGYRMKSSNDLFSSEPCSDIKECLENKTMCGPHTRCIDTPGSHSCTCNSGFVPSNEKQPFLASDGVTCKDVDECLADSLICGKGGDCNNTEGSYKCVCNTGFSNYGIALAKCDELTCNNFAPEASPDQIPAKLDKALSLMRNACNALSNSHGPDGGQPDGEILLERLLLIIEQLLSAGPLNKNSAVSTFLKVVEDALRLIAPLLHKKSTRRSYNHTEVEILVERGQLAPKGEISLSSAHAHLDTHWETAAGDTAYPGFAAASLLTHKGLESSTNDSFQRLKEDHKHKGIRFSMNSKVVTVSVSNLNTTNLQKPVNFTFSHLVSTDENHSCVYWDARSAGGGWSTEGCEVVRSNANETECSCTHLSSFAVLMAMYELEDNFHLEVITWVGLSVSQLCLLLCVLTFLYCHSIQGTRNTIHLHLCVCLFIANLIFLAGISSTQNKVGCAVVAGLLHFFFLAAFCWMCLEGVQLYRMVVLVFNTTLRPLYMMAAGYGVPAIIVSVSAAIHPGGYGTDKHCWLLLKDGFIWSFFGPVCVIIMVNAFFFMITVWKLVDKFSSLNPDLTNLRKIKVFTVTAVAQLCVLGTMWIFGCFLFEETTNRPLEYIFTFLNSLQGTLLFVMHCLFSKQVRDEYGKLLSRCKSQKKKYSEFSSNQSSNSQAKSAQHTGESRI</sequence>
<dbReference type="FunFam" id="2.10.25.10:FF:000005">
    <property type="entry name" value="Fibrillin 2"/>
    <property type="match status" value="1"/>
</dbReference>
<feature type="region of interest" description="Disordered" evidence="15">
    <location>
        <begin position="711"/>
        <end position="735"/>
    </location>
</feature>
<feature type="signal peptide" evidence="17">
    <location>
        <begin position="1"/>
        <end position="22"/>
    </location>
</feature>
<evidence type="ECO:0000256" key="8">
    <source>
        <dbReference type="ARBA" id="ARBA00023040"/>
    </source>
</evidence>
<keyword evidence="4 16" id="KW-0812">Transmembrane</keyword>
<keyword evidence="3 14" id="KW-0245">EGF-like domain</keyword>
<evidence type="ECO:0000256" key="17">
    <source>
        <dbReference type="SAM" id="SignalP"/>
    </source>
</evidence>
<evidence type="ECO:0000256" key="9">
    <source>
        <dbReference type="ARBA" id="ARBA00023136"/>
    </source>
</evidence>
<evidence type="ECO:0000256" key="2">
    <source>
        <dbReference type="ARBA" id="ARBA00022475"/>
    </source>
</evidence>
<dbReference type="SMART" id="SM00303">
    <property type="entry name" value="GPS"/>
    <property type="match status" value="1"/>
</dbReference>
<evidence type="ECO:0000256" key="13">
    <source>
        <dbReference type="ARBA" id="ARBA00023224"/>
    </source>
</evidence>
<feature type="transmembrane region" description="Helical" evidence="16">
    <location>
        <begin position="451"/>
        <end position="474"/>
    </location>
</feature>
<dbReference type="PROSITE" id="PS50026">
    <property type="entry name" value="EGF_3"/>
    <property type="match status" value="3"/>
</dbReference>
<dbReference type="AlphaFoldDB" id="A0A9Q1CZQ9"/>
<dbReference type="PANTHER" id="PTHR12011:SF433">
    <property type="entry name" value="ADHESION G PROTEIN-COUPLED RECEPTOR E1-LIKE-RELATED"/>
    <property type="match status" value="1"/>
</dbReference>
<name>A0A9Q1CZQ9_CONCO</name>
<feature type="domain" description="G-protein coupled receptors family 2 profile 2" evidence="20">
    <location>
        <begin position="449"/>
        <end position="690"/>
    </location>
</feature>
<dbReference type="CDD" id="cd00054">
    <property type="entry name" value="EGF_CA"/>
    <property type="match status" value="3"/>
</dbReference>
<feature type="domain" description="EGF-like" evidence="18">
    <location>
        <begin position="86"/>
        <end position="124"/>
    </location>
</feature>
<feature type="domain" description="GAIN-B" evidence="19">
    <location>
        <begin position="290"/>
        <end position="444"/>
    </location>
</feature>
<dbReference type="InterPro" id="IPR000832">
    <property type="entry name" value="GPCR_2_secretin-like"/>
</dbReference>
<keyword evidence="6" id="KW-0677">Repeat</keyword>
<dbReference type="Gene3D" id="2.60.220.50">
    <property type="match status" value="1"/>
</dbReference>
<dbReference type="SMART" id="SM00179">
    <property type="entry name" value="EGF_CA"/>
    <property type="match status" value="3"/>
</dbReference>
<keyword evidence="12" id="KW-0325">Glycoprotein</keyword>
<feature type="transmembrane region" description="Helical" evidence="16">
    <location>
        <begin position="552"/>
        <end position="572"/>
    </location>
</feature>
<dbReference type="PROSITE" id="PS50261">
    <property type="entry name" value="G_PROTEIN_RECEP_F2_4"/>
    <property type="match status" value="1"/>
</dbReference>
<gene>
    <name evidence="21" type="ORF">COCON_G00206710</name>
</gene>
<dbReference type="Pfam" id="PF07645">
    <property type="entry name" value="EGF_CA"/>
    <property type="match status" value="3"/>
</dbReference>
<dbReference type="InterPro" id="IPR001881">
    <property type="entry name" value="EGF-like_Ca-bd_dom"/>
</dbReference>
<dbReference type="GO" id="GO:0004930">
    <property type="term" value="F:G protein-coupled receptor activity"/>
    <property type="evidence" value="ECO:0007669"/>
    <property type="project" value="UniProtKB-KW"/>
</dbReference>
<keyword evidence="8" id="KW-0297">G-protein coupled receptor</keyword>